<evidence type="ECO:0000256" key="1">
    <source>
        <dbReference type="SAM" id="Phobius"/>
    </source>
</evidence>
<feature type="transmembrane region" description="Helical" evidence="1">
    <location>
        <begin position="6"/>
        <end position="27"/>
    </location>
</feature>
<accession>A0ABU3NQ16</accession>
<evidence type="ECO:0000313" key="3">
    <source>
        <dbReference type="EMBL" id="MDT8898914.1"/>
    </source>
</evidence>
<dbReference type="EMBL" id="JAUHMF010000002">
    <property type="protein sequence ID" value="MDT8898914.1"/>
    <property type="molecule type" value="Genomic_DNA"/>
</dbReference>
<dbReference type="Gene3D" id="2.60.40.1260">
    <property type="entry name" value="Lamin Tail domain"/>
    <property type="match status" value="1"/>
</dbReference>
<reference evidence="3 4" key="1">
    <citation type="submission" date="2023-07" db="EMBL/GenBank/DDBJ databases">
        <title>Novel species of Thermanaerothrix with wide hydrolytic capabilities.</title>
        <authorList>
            <person name="Zayulina K.S."/>
            <person name="Podosokorskaya O.A."/>
            <person name="Elcheninov A.G."/>
        </authorList>
    </citation>
    <scope>NUCLEOTIDE SEQUENCE [LARGE SCALE GENOMIC DNA]</scope>
    <source>
        <strain evidence="3 4">4228-RoL</strain>
    </source>
</reference>
<feature type="domain" description="LTD" evidence="2">
    <location>
        <begin position="57"/>
        <end position="176"/>
    </location>
</feature>
<keyword evidence="1" id="KW-0472">Membrane</keyword>
<organism evidence="3 4">
    <name type="scientific">Thermanaerothrix solaris</name>
    <dbReference type="NCBI Taxonomy" id="3058434"/>
    <lineage>
        <taxon>Bacteria</taxon>
        <taxon>Bacillati</taxon>
        <taxon>Chloroflexota</taxon>
        <taxon>Anaerolineae</taxon>
        <taxon>Anaerolineales</taxon>
        <taxon>Anaerolineaceae</taxon>
        <taxon>Thermanaerothrix</taxon>
    </lineage>
</organism>
<dbReference type="PROSITE" id="PS51841">
    <property type="entry name" value="LTD"/>
    <property type="match status" value="1"/>
</dbReference>
<proteinExistence type="predicted"/>
<dbReference type="Proteomes" id="UP001254165">
    <property type="component" value="Unassembled WGS sequence"/>
</dbReference>
<keyword evidence="1" id="KW-1133">Transmembrane helix</keyword>
<comment type="caution">
    <text evidence="3">The sequence shown here is derived from an EMBL/GenBank/DDBJ whole genome shotgun (WGS) entry which is preliminary data.</text>
</comment>
<evidence type="ECO:0000313" key="4">
    <source>
        <dbReference type="Proteomes" id="UP001254165"/>
    </source>
</evidence>
<protein>
    <submittedName>
        <fullName evidence="3">Lamin tail domain-containing protein</fullName>
    </submittedName>
</protein>
<dbReference type="InterPro" id="IPR001322">
    <property type="entry name" value="Lamin_tail_dom"/>
</dbReference>
<dbReference type="Pfam" id="PF00932">
    <property type="entry name" value="LTD"/>
    <property type="match status" value="1"/>
</dbReference>
<gene>
    <name evidence="3" type="ORF">QYE77_11630</name>
</gene>
<dbReference type="RefSeq" id="WP_315625586.1">
    <property type="nucleotide sequence ID" value="NZ_JAUHMF010000002.1"/>
</dbReference>
<sequence>MLKRLLPYILLNILVSALTTLIVLTLWDRAQRPAPLAGQSLSTSPAMLLAPTQTLLSASPFLPSPTPTLPSLDQAWITIAEVLAPGDVAHEAILLKRLGEGDLWLKGWRLVNPRGQAFEFPNLTLSPNGSVRIYTRRGNNTVIELYWGLETSAWQRGDKVRLLDPEGNLRAEYIIP</sequence>
<keyword evidence="4" id="KW-1185">Reference proteome</keyword>
<name>A0ABU3NQ16_9CHLR</name>
<evidence type="ECO:0000259" key="2">
    <source>
        <dbReference type="PROSITE" id="PS51841"/>
    </source>
</evidence>
<dbReference type="SUPFAM" id="SSF74853">
    <property type="entry name" value="Lamin A/C globular tail domain"/>
    <property type="match status" value="1"/>
</dbReference>
<keyword evidence="1" id="KW-0812">Transmembrane</keyword>
<dbReference type="InterPro" id="IPR036415">
    <property type="entry name" value="Lamin_tail_dom_sf"/>
</dbReference>